<organism evidence="2 3">
    <name type="scientific">Dyella flagellata</name>
    <dbReference type="NCBI Taxonomy" id="1867833"/>
    <lineage>
        <taxon>Bacteria</taxon>
        <taxon>Pseudomonadati</taxon>
        <taxon>Pseudomonadota</taxon>
        <taxon>Gammaproteobacteria</taxon>
        <taxon>Lysobacterales</taxon>
        <taxon>Rhodanobacteraceae</taxon>
        <taxon>Dyella</taxon>
    </lineage>
</organism>
<dbReference type="NCBIfam" id="NF033788">
    <property type="entry name" value="HTH_metalloreg"/>
    <property type="match status" value="1"/>
</dbReference>
<dbReference type="PANTHER" id="PTHR38600">
    <property type="entry name" value="TRANSCRIPTIONAL REGULATORY PROTEIN"/>
    <property type="match status" value="1"/>
</dbReference>
<dbReference type="Pfam" id="PF12840">
    <property type="entry name" value="HTH_20"/>
    <property type="match status" value="1"/>
</dbReference>
<evidence type="ECO:0000259" key="1">
    <source>
        <dbReference type="PROSITE" id="PS50987"/>
    </source>
</evidence>
<accession>A0ABQ5XF28</accession>
<dbReference type="Proteomes" id="UP001156627">
    <property type="component" value="Unassembled WGS sequence"/>
</dbReference>
<dbReference type="PRINTS" id="PR00778">
    <property type="entry name" value="HTHARSR"/>
</dbReference>
<dbReference type="SMART" id="SM00418">
    <property type="entry name" value="HTH_ARSR"/>
    <property type="match status" value="1"/>
</dbReference>
<evidence type="ECO:0000313" key="2">
    <source>
        <dbReference type="EMBL" id="GLQ89188.1"/>
    </source>
</evidence>
<dbReference type="InterPro" id="IPR001845">
    <property type="entry name" value="HTH_ArsR_DNA-bd_dom"/>
</dbReference>
<dbReference type="PANTHER" id="PTHR38600:SF2">
    <property type="entry name" value="SLL0088 PROTEIN"/>
    <property type="match status" value="1"/>
</dbReference>
<dbReference type="CDD" id="cd00090">
    <property type="entry name" value="HTH_ARSR"/>
    <property type="match status" value="1"/>
</dbReference>
<proteinExistence type="predicted"/>
<dbReference type="RefSeq" id="WP_284332622.1">
    <property type="nucleotide sequence ID" value="NZ_BSOA01000029.1"/>
</dbReference>
<comment type="caution">
    <text evidence="2">The sequence shown here is derived from an EMBL/GenBank/DDBJ whole genome shotgun (WGS) entry which is preliminary data.</text>
</comment>
<dbReference type="EMBL" id="BSOA01000029">
    <property type="protein sequence ID" value="GLQ89188.1"/>
    <property type="molecule type" value="Genomic_DNA"/>
</dbReference>
<feature type="domain" description="HTH arsR-type" evidence="1">
    <location>
        <begin position="1"/>
        <end position="94"/>
    </location>
</feature>
<dbReference type="InterPro" id="IPR011991">
    <property type="entry name" value="ArsR-like_HTH"/>
</dbReference>
<reference evidence="3" key="1">
    <citation type="journal article" date="2019" name="Int. J. Syst. Evol. Microbiol.">
        <title>The Global Catalogue of Microorganisms (GCM) 10K type strain sequencing project: providing services to taxonomists for standard genome sequencing and annotation.</title>
        <authorList>
            <consortium name="The Broad Institute Genomics Platform"/>
            <consortium name="The Broad Institute Genome Sequencing Center for Infectious Disease"/>
            <person name="Wu L."/>
            <person name="Ma J."/>
        </authorList>
    </citation>
    <scope>NUCLEOTIDE SEQUENCE [LARGE SCALE GENOMIC DNA]</scope>
    <source>
        <strain evidence="3">NBRC 111981</strain>
    </source>
</reference>
<dbReference type="SUPFAM" id="SSF46785">
    <property type="entry name" value="Winged helix' DNA-binding domain"/>
    <property type="match status" value="1"/>
</dbReference>
<dbReference type="InterPro" id="IPR036388">
    <property type="entry name" value="WH-like_DNA-bd_sf"/>
</dbReference>
<dbReference type="InterPro" id="IPR036390">
    <property type="entry name" value="WH_DNA-bd_sf"/>
</dbReference>
<dbReference type="PROSITE" id="PS50987">
    <property type="entry name" value="HTH_ARSR_2"/>
    <property type="match status" value="1"/>
</dbReference>
<evidence type="ECO:0000313" key="3">
    <source>
        <dbReference type="Proteomes" id="UP001156627"/>
    </source>
</evidence>
<dbReference type="Gene3D" id="1.10.10.10">
    <property type="entry name" value="Winged helix-like DNA-binding domain superfamily/Winged helix DNA-binding domain"/>
    <property type="match status" value="1"/>
</dbReference>
<keyword evidence="3" id="KW-1185">Reference proteome</keyword>
<protein>
    <submittedName>
        <fullName evidence="2">Transcriptional regulator</fullName>
    </submittedName>
</protein>
<gene>
    <name evidence="2" type="ORF">GCM10007898_27600</name>
</gene>
<sequence>MVKYSSTALDNVFLALADPTRRAMLGNLAKQSLSVGELAAPYEMSLAAASKHIKLLERAGLIERTVQGRTHLCRLNAMPMHAGMEWIRHYEQFWTARLDALAALLCAEDEAAAKAARKKPRRKGQ</sequence>
<name>A0ABQ5XF28_9GAMM</name>